<feature type="region of interest" description="Disordered" evidence="26">
    <location>
        <begin position="103"/>
        <end position="123"/>
    </location>
</feature>
<dbReference type="InterPro" id="IPR014808">
    <property type="entry name" value="DNA_replication_fac_Dna2_N"/>
</dbReference>
<feature type="region of interest" description="Disordered" evidence="26">
    <location>
        <begin position="137"/>
        <end position="168"/>
    </location>
</feature>
<dbReference type="FunFam" id="3.40.50.300:FF:000721">
    <property type="entry name" value="DNA replication ATP-dependent helicase/nuclease DNA2"/>
    <property type="match status" value="1"/>
</dbReference>
<comment type="subcellular location">
    <subcellularLocation>
        <location evidence="3">Mitochondrion</location>
    </subcellularLocation>
    <subcellularLocation>
        <location evidence="2">Nucleus</location>
    </subcellularLocation>
</comment>
<dbReference type="Gene3D" id="3.40.50.300">
    <property type="entry name" value="P-loop containing nucleotide triphosphate hydrolases"/>
    <property type="match status" value="2"/>
</dbReference>
<dbReference type="GO" id="GO:0005634">
    <property type="term" value="C:nucleus"/>
    <property type="evidence" value="ECO:0007669"/>
    <property type="project" value="UniProtKB-SubCell"/>
</dbReference>
<evidence type="ECO:0000256" key="11">
    <source>
        <dbReference type="ARBA" id="ARBA00022741"/>
    </source>
</evidence>
<keyword evidence="7" id="KW-0004">4Fe-4S</keyword>
<keyword evidence="23" id="KW-0511">Multifunctional enzyme</keyword>
<evidence type="ECO:0000256" key="26">
    <source>
        <dbReference type="SAM" id="MobiDB-lite"/>
    </source>
</evidence>
<keyword evidence="16" id="KW-0067">ATP-binding</keyword>
<reference evidence="31 32" key="1">
    <citation type="submission" date="2017-04" db="EMBL/GenBank/DDBJ databases">
        <authorList>
            <person name="Afonso C.L."/>
            <person name="Miller P.J."/>
            <person name="Scott M.A."/>
            <person name="Spackman E."/>
            <person name="Goraichik I."/>
            <person name="Dimitrov K.M."/>
            <person name="Suarez D.L."/>
            <person name="Swayne D.E."/>
        </authorList>
    </citation>
    <scope>NUCLEOTIDE SEQUENCE [LARGE SCALE GENOMIC DNA]</scope>
</reference>
<keyword evidence="11" id="KW-0547">Nucleotide-binding</keyword>
<protein>
    <recommendedName>
        <fullName evidence="6">DNA replication ATP-dependent helicase/nuclease DNA2</fullName>
        <ecNumber evidence="5">3.6.4.12</ecNumber>
    </recommendedName>
    <alternativeName>
        <fullName evidence="24">DNA replication ATP-dependent helicase-like homolog</fullName>
    </alternativeName>
</protein>
<proteinExistence type="inferred from homology"/>
<feature type="compositionally biased region" description="Polar residues" evidence="26">
    <location>
        <begin position="158"/>
        <end position="168"/>
    </location>
</feature>
<dbReference type="GO" id="GO:0016887">
    <property type="term" value="F:ATP hydrolysis activity"/>
    <property type="evidence" value="ECO:0007669"/>
    <property type="project" value="RHEA"/>
</dbReference>
<evidence type="ECO:0000256" key="9">
    <source>
        <dbReference type="ARBA" id="ARBA00022722"/>
    </source>
</evidence>
<dbReference type="InterPro" id="IPR011604">
    <property type="entry name" value="PDDEXK-like_dom_sf"/>
</dbReference>
<evidence type="ECO:0000256" key="14">
    <source>
        <dbReference type="ARBA" id="ARBA00022801"/>
    </source>
</evidence>
<dbReference type="InterPro" id="IPR050534">
    <property type="entry name" value="Coronavir_polyprotein_1ab"/>
</dbReference>
<evidence type="ECO:0000259" key="27">
    <source>
        <dbReference type="Pfam" id="PF08696"/>
    </source>
</evidence>
<gene>
    <name evidence="31" type="ORF">KASA_0M01496G</name>
</gene>
<dbReference type="FunFam" id="3.40.50.300:FF:000789">
    <property type="entry name" value="DNA replication ATP-dependent helicase/nuclease DNA2"/>
    <property type="match status" value="1"/>
</dbReference>
<dbReference type="STRING" id="1789683.A0A1X7R5A3"/>
<dbReference type="Pfam" id="PF13087">
    <property type="entry name" value="AAA_12"/>
    <property type="match status" value="1"/>
</dbReference>
<evidence type="ECO:0000256" key="2">
    <source>
        <dbReference type="ARBA" id="ARBA00004123"/>
    </source>
</evidence>
<feature type="compositionally biased region" description="Polar residues" evidence="26">
    <location>
        <begin position="324"/>
        <end position="336"/>
    </location>
</feature>
<evidence type="ECO:0000256" key="13">
    <source>
        <dbReference type="ARBA" id="ARBA00022763"/>
    </source>
</evidence>
<dbReference type="InterPro" id="IPR026851">
    <property type="entry name" value="Dna2/JHS1_DEXXQ-box"/>
</dbReference>
<keyword evidence="14" id="KW-0378">Hydrolase</keyword>
<evidence type="ECO:0000256" key="5">
    <source>
        <dbReference type="ARBA" id="ARBA00012551"/>
    </source>
</evidence>
<dbReference type="GO" id="GO:0046872">
    <property type="term" value="F:metal ion binding"/>
    <property type="evidence" value="ECO:0007669"/>
    <property type="project" value="UniProtKB-KW"/>
</dbReference>
<feature type="domain" description="DNA2/NAM7 helicase-like C-terminal" evidence="29">
    <location>
        <begin position="1258"/>
        <end position="1470"/>
    </location>
</feature>
<dbReference type="EMBL" id="FXLY01000006">
    <property type="protein sequence ID" value="SMN20754.1"/>
    <property type="molecule type" value="Genomic_DNA"/>
</dbReference>
<evidence type="ECO:0000256" key="6">
    <source>
        <dbReference type="ARBA" id="ARBA00021516"/>
    </source>
</evidence>
<dbReference type="CDD" id="cd18041">
    <property type="entry name" value="DEXXQc_DNA2"/>
    <property type="match status" value="1"/>
</dbReference>
<evidence type="ECO:0000259" key="29">
    <source>
        <dbReference type="Pfam" id="PF13087"/>
    </source>
</evidence>
<dbReference type="Gene3D" id="3.90.320.10">
    <property type="match status" value="1"/>
</dbReference>
<evidence type="ECO:0000256" key="20">
    <source>
        <dbReference type="ARBA" id="ARBA00023128"/>
    </source>
</evidence>
<evidence type="ECO:0000256" key="1">
    <source>
        <dbReference type="ARBA" id="ARBA00001966"/>
    </source>
</evidence>
<name>A0A1X7R5A3_9SACH</name>
<evidence type="ECO:0000259" key="30">
    <source>
        <dbReference type="Pfam" id="PF21123"/>
    </source>
</evidence>
<dbReference type="SUPFAM" id="SSF52540">
    <property type="entry name" value="P-loop containing nucleoside triphosphate hydrolases"/>
    <property type="match status" value="1"/>
</dbReference>
<evidence type="ECO:0000256" key="7">
    <source>
        <dbReference type="ARBA" id="ARBA00022485"/>
    </source>
</evidence>
<feature type="domain" description="DNA2 rift barrel" evidence="30">
    <location>
        <begin position="876"/>
        <end position="961"/>
    </location>
</feature>
<evidence type="ECO:0000256" key="21">
    <source>
        <dbReference type="ARBA" id="ARBA00023204"/>
    </source>
</evidence>
<evidence type="ECO:0000313" key="32">
    <source>
        <dbReference type="Proteomes" id="UP000196158"/>
    </source>
</evidence>
<dbReference type="InterPro" id="IPR041677">
    <property type="entry name" value="DNA2/NAM7_AAA_11"/>
</dbReference>
<evidence type="ECO:0000256" key="8">
    <source>
        <dbReference type="ARBA" id="ARBA00022705"/>
    </source>
</evidence>
<keyword evidence="22" id="KW-0539">Nucleus</keyword>
<evidence type="ECO:0000256" key="12">
    <source>
        <dbReference type="ARBA" id="ARBA00022759"/>
    </source>
</evidence>
<dbReference type="EC" id="3.6.4.12" evidence="5"/>
<evidence type="ECO:0000256" key="25">
    <source>
        <dbReference type="ARBA" id="ARBA00047995"/>
    </source>
</evidence>
<accession>A0A1X7R5A3</accession>
<dbReference type="GO" id="GO:0006302">
    <property type="term" value="P:double-strand break repair"/>
    <property type="evidence" value="ECO:0007669"/>
    <property type="project" value="UniProtKB-ARBA"/>
</dbReference>
<keyword evidence="8" id="KW-0235">DNA replication</keyword>
<dbReference type="PANTHER" id="PTHR43788:SF8">
    <property type="entry name" value="DNA-BINDING PROTEIN SMUBP-2"/>
    <property type="match status" value="1"/>
</dbReference>
<comment type="cofactor">
    <cofactor evidence="1">
        <name>[4Fe-4S] cluster</name>
        <dbReference type="ChEBI" id="CHEBI:49883"/>
    </cofactor>
</comment>
<feature type="compositionally biased region" description="Acidic residues" evidence="26">
    <location>
        <begin position="342"/>
        <end position="356"/>
    </location>
</feature>
<feature type="compositionally biased region" description="Basic and acidic residues" evidence="26">
    <location>
        <begin position="107"/>
        <end position="123"/>
    </location>
</feature>
<dbReference type="Pfam" id="PF08696">
    <property type="entry name" value="Dna2"/>
    <property type="match status" value="1"/>
</dbReference>
<keyword evidence="19" id="KW-0238">DNA-binding</keyword>
<evidence type="ECO:0000256" key="17">
    <source>
        <dbReference type="ARBA" id="ARBA00023004"/>
    </source>
</evidence>
<dbReference type="CDD" id="cd18808">
    <property type="entry name" value="SF1_C_Upf1"/>
    <property type="match status" value="1"/>
</dbReference>
<dbReference type="InterPro" id="IPR048459">
    <property type="entry name" value="DNA2_Rift"/>
</dbReference>
<evidence type="ECO:0000256" key="16">
    <source>
        <dbReference type="ARBA" id="ARBA00022840"/>
    </source>
</evidence>
<dbReference type="GO" id="GO:0017116">
    <property type="term" value="F:single-stranded DNA helicase activity"/>
    <property type="evidence" value="ECO:0007669"/>
    <property type="project" value="InterPro"/>
</dbReference>
<evidence type="ECO:0000256" key="4">
    <source>
        <dbReference type="ARBA" id="ARBA00007913"/>
    </source>
</evidence>
<keyword evidence="15 31" id="KW-0347">Helicase</keyword>
<dbReference type="PANTHER" id="PTHR43788">
    <property type="entry name" value="DNA2/NAM7 HELICASE FAMILY MEMBER"/>
    <property type="match status" value="1"/>
</dbReference>
<dbReference type="OrthoDB" id="6513042at2759"/>
<dbReference type="GO" id="GO:0003677">
    <property type="term" value="F:DNA binding"/>
    <property type="evidence" value="ECO:0007669"/>
    <property type="project" value="UniProtKB-KW"/>
</dbReference>
<comment type="similarity">
    <text evidence="4">Belongs to the DNA2/NAM7 helicase family.</text>
</comment>
<dbReference type="InterPro" id="IPR047187">
    <property type="entry name" value="SF1_C_Upf1"/>
</dbReference>
<organism evidence="31 32">
    <name type="scientific">Maudiozyma saulgeensis</name>
    <dbReference type="NCBI Taxonomy" id="1789683"/>
    <lineage>
        <taxon>Eukaryota</taxon>
        <taxon>Fungi</taxon>
        <taxon>Dikarya</taxon>
        <taxon>Ascomycota</taxon>
        <taxon>Saccharomycotina</taxon>
        <taxon>Saccharomycetes</taxon>
        <taxon>Saccharomycetales</taxon>
        <taxon>Saccharomycetaceae</taxon>
        <taxon>Maudiozyma</taxon>
    </lineage>
</organism>
<keyword evidence="32" id="KW-1185">Reference proteome</keyword>
<dbReference type="Pfam" id="PF13086">
    <property type="entry name" value="AAA_11"/>
    <property type="match status" value="2"/>
</dbReference>
<dbReference type="GO" id="GO:0005739">
    <property type="term" value="C:mitochondrion"/>
    <property type="evidence" value="ECO:0007669"/>
    <property type="project" value="UniProtKB-SubCell"/>
</dbReference>
<keyword evidence="20" id="KW-0496">Mitochondrion</keyword>
<dbReference type="Pfam" id="PF21123">
    <property type="entry name" value="Dna2_Rift"/>
    <property type="match status" value="1"/>
</dbReference>
<feature type="region of interest" description="Disordered" evidence="26">
    <location>
        <begin position="402"/>
        <end position="427"/>
    </location>
</feature>
<keyword evidence="17" id="KW-0408">Iron</keyword>
<evidence type="ECO:0000256" key="10">
    <source>
        <dbReference type="ARBA" id="ARBA00022723"/>
    </source>
</evidence>
<evidence type="ECO:0000256" key="3">
    <source>
        <dbReference type="ARBA" id="ARBA00004173"/>
    </source>
</evidence>
<keyword evidence="21" id="KW-0234">DNA repair</keyword>
<feature type="domain" description="DNA2/NAM7 helicase helicase" evidence="28">
    <location>
        <begin position="1182"/>
        <end position="1250"/>
    </location>
</feature>
<dbReference type="GO" id="GO:0035861">
    <property type="term" value="C:site of double-strand break"/>
    <property type="evidence" value="ECO:0007669"/>
    <property type="project" value="UniProtKB-ARBA"/>
</dbReference>
<dbReference type="InterPro" id="IPR027417">
    <property type="entry name" value="P-loop_NTPase"/>
</dbReference>
<dbReference type="GO" id="GO:0005524">
    <property type="term" value="F:ATP binding"/>
    <property type="evidence" value="ECO:0007669"/>
    <property type="project" value="UniProtKB-KW"/>
</dbReference>
<evidence type="ECO:0000256" key="23">
    <source>
        <dbReference type="ARBA" id="ARBA00023268"/>
    </source>
</evidence>
<evidence type="ECO:0000259" key="28">
    <source>
        <dbReference type="Pfam" id="PF13086"/>
    </source>
</evidence>
<keyword evidence="9" id="KW-0540">Nuclease</keyword>
<dbReference type="InterPro" id="IPR041679">
    <property type="entry name" value="DNA2/NAM7-like_C"/>
</dbReference>
<dbReference type="GO" id="GO:0051539">
    <property type="term" value="F:4 iron, 4 sulfur cluster binding"/>
    <property type="evidence" value="ECO:0007669"/>
    <property type="project" value="UniProtKB-KW"/>
</dbReference>
<keyword evidence="13" id="KW-0227">DNA damage</keyword>
<feature type="domain" description="DNA replication factor Dna2 N-terminal" evidence="27">
    <location>
        <begin position="473"/>
        <end position="689"/>
    </location>
</feature>
<feature type="domain" description="DNA2/NAM7 helicase helicase" evidence="28">
    <location>
        <begin position="1081"/>
        <end position="1178"/>
    </location>
</feature>
<keyword evidence="12" id="KW-0255">Endonuclease</keyword>
<dbReference type="GO" id="GO:0006273">
    <property type="term" value="P:lagging strand elongation"/>
    <property type="evidence" value="ECO:0007669"/>
    <property type="project" value="UniProtKB-ARBA"/>
</dbReference>
<evidence type="ECO:0000256" key="22">
    <source>
        <dbReference type="ARBA" id="ARBA00023242"/>
    </source>
</evidence>
<dbReference type="Proteomes" id="UP000196158">
    <property type="component" value="Unassembled WGS sequence"/>
</dbReference>
<evidence type="ECO:0000256" key="18">
    <source>
        <dbReference type="ARBA" id="ARBA00023014"/>
    </source>
</evidence>
<evidence type="ECO:0000313" key="31">
    <source>
        <dbReference type="EMBL" id="SMN20754.1"/>
    </source>
</evidence>
<evidence type="ECO:0000256" key="24">
    <source>
        <dbReference type="ARBA" id="ARBA00032548"/>
    </source>
</evidence>
<sequence length="1509" mass="172179">MSENQEKRRKIELNSNATDQHTITDANISTTVLGDSIVKPKKRTVKYRFEELKRKPIKNNEEPVVLKSIPQSQVLNTAFSKNRREIDARKVLQPAHKALRRVPSYKSKTEETKDGIKKERETDEMSDHVIWKYSPIYKGTPERSTNSSPDREKEYVPNLSNPPSTPTVSNKLRSVLNFTYLNDSNENIQIPIEITEGMSDIQKSKQNERNSSKDLLRNIDDILTEMREDTDLRLNSERINGLPSSPGTLDRPETLLLENAVVKIEESKNRSTIENIQPQRNDFQESEVTNKTDIPNTMNIDSIPKNKVRSTLKDAVITITQQKISEEGSNSKQPIDNKSIENDDGDLDNDEDDEVLFDIISQQKPNTKYDSKPKPNEPTITESDEMLDDSLLDIFDDLEQNSQVPKEEPVCDKTNTVPQPGYPNGENNKTINEYSERAKCANEKKGVCRLVVLSIREMTLPKIGIQKILTCIDSKGSKVPVILRNPWVYLDIYEGDVIHIIEGKNFANKRLLSQDKDPQTLVENDNLLILHPDLLLSATTIGSSTKCLRCSVIDNMFQDIRNEQSISMTIGNIVHELLQDAFKYKLTHKKLTIDYFTERLNELLDTYSFAILVCNENVDDVKNTIMETHVQKILSFVNKFVTSDNFERYVPIANTKKSQPISLPDIIDIEENIWSPSFGLKGFLDVTVDANTENKHQIVPLEIKTGKYKSQAHEVQGLIYTLLLSDRYDIFTDFFLLMYTWEEGMVKYRRLPDKIRHILMTRNKVASALNYRLSEIKSRGQTIFPVPTVEENPSNCTYCYNKAVSMILFKLVENGDAEGCRIPKEEYEQLTAHLQTDTRKYREFFLKYNDLVTKEESSVCASNQDLFLMTGEARESHNGHCVHNLKVCNITKDEEIEGQYLYQFKRRDTATQKHYSILQSQISLGDRVIVSDEKGHFSITSGNIIELTDDSVTVSTKRKLLNNKISSGRNNESKIESVIDPTIKESDIISTQNEVTYRIDKYDIQQPLSGARFNLLNLFLPPIKKGTFVLNEKTNEQRLLKLSEGGDERMKKFLVDNIAPQFLSKNSKPFLQNYLPGDSTFNEDQHKALNLCLRAEDYALILGMPGTGKTTLIAEIIKILVKNGKKILLTSYTHSAVDNILLKLTDADIKTIRLGSERKIHPETRKYMVDYTLAKSYNEFLSIINETSLVATTCLGINDLLFSYKEKDFDYVILDEASQVSLPVALGPLRFGEKFIMVGDHNQLPPLVKNESARLGGLEDSLFKILSEKHPESMSELTLQYRMCGDIMKLSNFLIYDNKLKCGTEQVGNQSLNIPNLSFISKYKLLVTQRDWLVDIMDPQRRVVFADYDRNSSIIENIEGDNIINEGECKLICQMVDGLILSGVPCNRIGVMTLYRAQLRLLQNSFKDEKYDGLEVLTADQFQGRDKDCILISMVRSNDDLNGGSLLKEVRRVNVAMTRAKSKLIILGSKDTISSISGIKEFISMLHRNGWIYKLPADCLNIYNFEKAF</sequence>
<dbReference type="GO" id="GO:0043139">
    <property type="term" value="F:5'-3' DNA helicase activity"/>
    <property type="evidence" value="ECO:0007669"/>
    <property type="project" value="TreeGrafter"/>
</dbReference>
<evidence type="ECO:0000256" key="19">
    <source>
        <dbReference type="ARBA" id="ARBA00023125"/>
    </source>
</evidence>
<keyword evidence="10" id="KW-0479">Metal-binding</keyword>
<keyword evidence="18" id="KW-0411">Iron-sulfur</keyword>
<feature type="region of interest" description="Disordered" evidence="26">
    <location>
        <begin position="324"/>
        <end position="382"/>
    </location>
</feature>
<dbReference type="GO" id="GO:0000014">
    <property type="term" value="F:single-stranded DNA endodeoxyribonuclease activity"/>
    <property type="evidence" value="ECO:0007669"/>
    <property type="project" value="UniProtKB-ARBA"/>
</dbReference>
<evidence type="ECO:0000256" key="15">
    <source>
        <dbReference type="ARBA" id="ARBA00022806"/>
    </source>
</evidence>
<comment type="catalytic activity">
    <reaction evidence="25">
        <text>ATP + H2O = ADP + phosphate + H(+)</text>
        <dbReference type="Rhea" id="RHEA:13065"/>
        <dbReference type="ChEBI" id="CHEBI:15377"/>
        <dbReference type="ChEBI" id="CHEBI:15378"/>
        <dbReference type="ChEBI" id="CHEBI:30616"/>
        <dbReference type="ChEBI" id="CHEBI:43474"/>
        <dbReference type="ChEBI" id="CHEBI:456216"/>
        <dbReference type="EC" id="3.6.4.12"/>
    </reaction>
</comment>